<keyword evidence="4" id="KW-0040">ANK repeat</keyword>
<dbReference type="EMBL" id="KB468168">
    <property type="protein sequence ID" value="PCH44921.1"/>
    <property type="molecule type" value="Genomic_DNA"/>
</dbReference>
<evidence type="ECO:0000256" key="5">
    <source>
        <dbReference type="ARBA" id="ARBA00023242"/>
    </source>
</evidence>
<keyword evidence="3" id="KW-0677">Repeat</keyword>
<keyword evidence="2" id="KW-0597">Phosphoprotein</keyword>
<reference evidence="6 7" key="1">
    <citation type="journal article" date="2012" name="Science">
        <title>The Paleozoic origin of enzymatic lignin decomposition reconstructed from 31 fungal genomes.</title>
        <authorList>
            <person name="Floudas D."/>
            <person name="Binder M."/>
            <person name="Riley R."/>
            <person name="Barry K."/>
            <person name="Blanchette R.A."/>
            <person name="Henrissat B."/>
            <person name="Martinez A.T."/>
            <person name="Otillar R."/>
            <person name="Spatafora J.W."/>
            <person name="Yadav J.S."/>
            <person name="Aerts A."/>
            <person name="Benoit I."/>
            <person name="Boyd A."/>
            <person name="Carlson A."/>
            <person name="Copeland A."/>
            <person name="Coutinho P.M."/>
            <person name="de Vries R.P."/>
            <person name="Ferreira P."/>
            <person name="Findley K."/>
            <person name="Foster B."/>
            <person name="Gaskell J."/>
            <person name="Glotzer D."/>
            <person name="Gorecki P."/>
            <person name="Heitman J."/>
            <person name="Hesse C."/>
            <person name="Hori C."/>
            <person name="Igarashi K."/>
            <person name="Jurgens J.A."/>
            <person name="Kallen N."/>
            <person name="Kersten P."/>
            <person name="Kohler A."/>
            <person name="Kuees U."/>
            <person name="Kumar T.K.A."/>
            <person name="Kuo A."/>
            <person name="LaButti K."/>
            <person name="Larrondo L.F."/>
            <person name="Lindquist E."/>
            <person name="Ling A."/>
            <person name="Lombard V."/>
            <person name="Lucas S."/>
            <person name="Lundell T."/>
            <person name="Martin R."/>
            <person name="McLaughlin D.J."/>
            <person name="Morgenstern I."/>
            <person name="Morin E."/>
            <person name="Murat C."/>
            <person name="Nagy L.G."/>
            <person name="Nolan M."/>
            <person name="Ohm R.A."/>
            <person name="Patyshakuliyeva A."/>
            <person name="Rokas A."/>
            <person name="Ruiz-Duenas F.J."/>
            <person name="Sabat G."/>
            <person name="Salamov A."/>
            <person name="Samejima M."/>
            <person name="Schmutz J."/>
            <person name="Slot J.C."/>
            <person name="St John F."/>
            <person name="Stenlid J."/>
            <person name="Sun H."/>
            <person name="Sun S."/>
            <person name="Syed K."/>
            <person name="Tsang A."/>
            <person name="Wiebenga A."/>
            <person name="Young D."/>
            <person name="Pisabarro A."/>
            <person name="Eastwood D.C."/>
            <person name="Martin F."/>
            <person name="Cullen D."/>
            <person name="Grigoriev I.V."/>
            <person name="Hibbett D.S."/>
        </authorList>
    </citation>
    <scope>NUCLEOTIDE SEQUENCE [LARGE SCALE GENOMIC DNA]</scope>
    <source>
        <strain evidence="6 7">MD-104</strain>
    </source>
</reference>
<organism evidence="6 7">
    <name type="scientific">Wolfiporia cocos (strain MD-104)</name>
    <name type="common">Brown rot fungus</name>
    <dbReference type="NCBI Taxonomy" id="742152"/>
    <lineage>
        <taxon>Eukaryota</taxon>
        <taxon>Fungi</taxon>
        <taxon>Dikarya</taxon>
        <taxon>Basidiomycota</taxon>
        <taxon>Agaricomycotina</taxon>
        <taxon>Agaricomycetes</taxon>
        <taxon>Polyporales</taxon>
        <taxon>Phaeolaceae</taxon>
        <taxon>Wolfiporia</taxon>
    </lineage>
</organism>
<dbReference type="OMA" id="MEKWEAY"/>
<evidence type="ECO:0000256" key="4">
    <source>
        <dbReference type="ARBA" id="ARBA00023043"/>
    </source>
</evidence>
<dbReference type="PANTHER" id="PTHR15263:SF1">
    <property type="entry name" value="NF-KAPPA-B INHIBITOR-LIKE PROTEIN 1"/>
    <property type="match status" value="1"/>
</dbReference>
<dbReference type="GO" id="GO:0005634">
    <property type="term" value="C:nucleus"/>
    <property type="evidence" value="ECO:0007669"/>
    <property type="project" value="UniProtKB-SubCell"/>
</dbReference>
<keyword evidence="7" id="KW-1185">Reference proteome</keyword>
<dbReference type="AlphaFoldDB" id="A0A2H3JSK3"/>
<name>A0A2H3JSK3_WOLCO</name>
<dbReference type="STRING" id="742152.A0A2H3JSK3"/>
<sequence length="157" mass="18032">MAWVRAGGVLYDRQGRRDDARTEELRAEIRLQDEEKRVMEQWNAYEDRWRILLATDTPVAFADVPWPLSPAPVTASELTSEAVEKFLFAPLNVRQNTVTKRERIRASLLRWHPDKVSAVLQRVVEGDADAVRNGVNTVFLCLRALQDKDRQLCTSDV</sequence>
<dbReference type="OrthoDB" id="3241983at2759"/>
<proteinExistence type="predicted"/>
<accession>A0A2H3JSK3</accession>
<comment type="subcellular location">
    <subcellularLocation>
        <location evidence="1">Nucleus</location>
    </subcellularLocation>
</comment>
<keyword evidence="5" id="KW-0539">Nucleus</keyword>
<dbReference type="Proteomes" id="UP000218811">
    <property type="component" value="Unassembled WGS sequence"/>
</dbReference>
<dbReference type="GO" id="GO:0043124">
    <property type="term" value="P:negative regulation of canonical NF-kappaB signal transduction"/>
    <property type="evidence" value="ECO:0007669"/>
    <property type="project" value="InterPro"/>
</dbReference>
<dbReference type="InterPro" id="IPR038753">
    <property type="entry name" value="NFKBIL1"/>
</dbReference>
<gene>
    <name evidence="6" type="ORF">WOLCODRAFT_27147</name>
</gene>
<evidence type="ECO:0000256" key="2">
    <source>
        <dbReference type="ARBA" id="ARBA00022553"/>
    </source>
</evidence>
<evidence type="ECO:0000256" key="3">
    <source>
        <dbReference type="ARBA" id="ARBA00022737"/>
    </source>
</evidence>
<evidence type="ECO:0000313" key="7">
    <source>
        <dbReference type="Proteomes" id="UP000218811"/>
    </source>
</evidence>
<evidence type="ECO:0000313" key="6">
    <source>
        <dbReference type="EMBL" id="PCH44921.1"/>
    </source>
</evidence>
<protein>
    <submittedName>
        <fullName evidence="6">Uncharacterized protein</fullName>
    </submittedName>
</protein>
<evidence type="ECO:0000256" key="1">
    <source>
        <dbReference type="ARBA" id="ARBA00004123"/>
    </source>
</evidence>
<dbReference type="PANTHER" id="PTHR15263">
    <property type="entry name" value="I-KAPPA-B-LIKE PROTEIN IKBL"/>
    <property type="match status" value="1"/>
</dbReference>